<proteinExistence type="predicted"/>
<dbReference type="Proteomes" id="UP000593567">
    <property type="component" value="Unassembled WGS sequence"/>
</dbReference>
<dbReference type="InterPro" id="IPR001309">
    <property type="entry name" value="Pept_C14_p20"/>
</dbReference>
<evidence type="ECO:0000259" key="1">
    <source>
        <dbReference type="PROSITE" id="PS50208"/>
    </source>
</evidence>
<gene>
    <name evidence="2" type="ORF">EB796_012922</name>
</gene>
<keyword evidence="3" id="KW-1185">Reference proteome</keyword>
<dbReference type="PROSITE" id="PS50208">
    <property type="entry name" value="CASPASE_P20"/>
    <property type="match status" value="1"/>
</dbReference>
<feature type="domain" description="Caspase family p20" evidence="1">
    <location>
        <begin position="7"/>
        <end position="81"/>
    </location>
</feature>
<comment type="caution">
    <text evidence="2">The sequence shown here is derived from an EMBL/GenBank/DDBJ whole genome shotgun (WGS) entry which is preliminary data.</text>
</comment>
<dbReference type="AlphaFoldDB" id="A0A7J7JQX9"/>
<organism evidence="2 3">
    <name type="scientific">Bugula neritina</name>
    <name type="common">Brown bryozoan</name>
    <name type="synonym">Sertularia neritina</name>
    <dbReference type="NCBI Taxonomy" id="10212"/>
    <lineage>
        <taxon>Eukaryota</taxon>
        <taxon>Metazoa</taxon>
        <taxon>Spiralia</taxon>
        <taxon>Lophotrochozoa</taxon>
        <taxon>Bryozoa</taxon>
        <taxon>Gymnolaemata</taxon>
        <taxon>Cheilostomatida</taxon>
        <taxon>Flustrina</taxon>
        <taxon>Buguloidea</taxon>
        <taxon>Bugulidae</taxon>
        <taxon>Bugula</taxon>
    </lineage>
</organism>
<evidence type="ECO:0000313" key="2">
    <source>
        <dbReference type="EMBL" id="KAF6028769.1"/>
    </source>
</evidence>
<dbReference type="InterPro" id="IPR011600">
    <property type="entry name" value="Pept_C14_caspase"/>
</dbReference>
<protein>
    <recommendedName>
        <fullName evidence="1">Caspase family p20 domain-containing protein</fullName>
    </recommendedName>
</protein>
<name>A0A7J7JQX9_BUGNE</name>
<accession>A0A7J7JQX9</accession>
<dbReference type="Gene3D" id="3.40.50.1460">
    <property type="match status" value="1"/>
</dbReference>
<dbReference type="GO" id="GO:0004197">
    <property type="term" value="F:cysteine-type endopeptidase activity"/>
    <property type="evidence" value="ECO:0007669"/>
    <property type="project" value="InterPro"/>
</dbReference>
<reference evidence="2" key="1">
    <citation type="submission" date="2020-06" db="EMBL/GenBank/DDBJ databases">
        <title>Draft genome of Bugula neritina, a colonial animal packing powerful symbionts and potential medicines.</title>
        <authorList>
            <person name="Rayko M."/>
        </authorList>
    </citation>
    <scope>NUCLEOTIDE SEQUENCE [LARGE SCALE GENOMIC DNA]</scope>
    <source>
        <strain evidence="2">Kwan_BN1</strain>
    </source>
</reference>
<dbReference type="Pfam" id="PF00656">
    <property type="entry name" value="Peptidase_C14"/>
    <property type="match status" value="1"/>
</dbReference>
<dbReference type="GO" id="GO:0006508">
    <property type="term" value="P:proteolysis"/>
    <property type="evidence" value="ECO:0007669"/>
    <property type="project" value="InterPro"/>
</dbReference>
<dbReference type="EMBL" id="VXIV02001913">
    <property type="protein sequence ID" value="KAF6028769.1"/>
    <property type="molecule type" value="Genomic_DNA"/>
</dbReference>
<dbReference type="SUPFAM" id="SSF52129">
    <property type="entry name" value="Caspase-like"/>
    <property type="match status" value="1"/>
</dbReference>
<dbReference type="InterPro" id="IPR029030">
    <property type="entry name" value="Caspase-like_dom_sf"/>
</dbReference>
<evidence type="ECO:0000313" key="3">
    <source>
        <dbReference type="Proteomes" id="UP000593567"/>
    </source>
</evidence>
<sequence length="81" mass="9030">MVFKEYFDFEVEVRYDLSAEEMLSSISEFSRSEGHGSMAALTILSHGYQRNIAGGDNQSSCSVQEIVDSFNTGNVQNIKKV</sequence>